<dbReference type="RefSeq" id="WP_093228442.1">
    <property type="nucleotide sequence ID" value="NZ_FORR01000003.1"/>
</dbReference>
<gene>
    <name evidence="2" type="ORF">SAMN05421852_103103</name>
</gene>
<evidence type="ECO:0000313" key="2">
    <source>
        <dbReference type="EMBL" id="SFI97392.1"/>
    </source>
</evidence>
<feature type="region of interest" description="Disordered" evidence="1">
    <location>
        <begin position="357"/>
        <end position="394"/>
    </location>
</feature>
<dbReference type="Proteomes" id="UP000199545">
    <property type="component" value="Unassembled WGS sequence"/>
</dbReference>
<protein>
    <recommendedName>
        <fullName evidence="4">SseB protein N-terminal domain-containing protein</fullName>
    </recommendedName>
</protein>
<feature type="compositionally biased region" description="Polar residues" evidence="1">
    <location>
        <begin position="366"/>
        <end position="387"/>
    </location>
</feature>
<organism evidence="2 3">
    <name type="scientific">Thermoflavimicrobium dichotomicum</name>
    <dbReference type="NCBI Taxonomy" id="46223"/>
    <lineage>
        <taxon>Bacteria</taxon>
        <taxon>Bacillati</taxon>
        <taxon>Bacillota</taxon>
        <taxon>Bacilli</taxon>
        <taxon>Bacillales</taxon>
        <taxon>Thermoactinomycetaceae</taxon>
        <taxon>Thermoflavimicrobium</taxon>
    </lineage>
</organism>
<dbReference type="OrthoDB" id="2986351at2"/>
<sequence>MNIREWFEYANSHNVLPEQFHQFMVNHVQKVVVLYQKVNEEIPFFAKGNHAKSKFVVAFTDVDAARQVKVEQPEYVKMVEESTIGFLIKSLRLQVDGIVFNPGLPSRYFVMKQYLKDLIKEYLVMKLSQLPGPWIPTQGQHLLCVDANQGSWAVAIYASEQDAKEMCNQSGLHQAAVIQHPWSAVIEWCQRFQIHTPPYLHFGLPEATLLTSQDMDRILRGPQAGYQEFHSVVHDFVAPNPSSSSDPNRHVTPPVQEEPVEQKEKTVPQISKPLPQISQPFAPIDELATTSPEVKKEKVSDQSLPNQQSASNDRRWATNPYRLRNIMTPPGTEIYVGPKQVTIDISDWPINDLSTERDTILPKPANPQNSTLFQTVSEGSSPNTKPNTENDENADLDQDIREGLNQLKRLISDGGGVSSWEVCKVLAKLRKIWVITSQKELVILARENGSPVVDLFTSKESAQHIIDQEKAKKPDLPSLTPQLVETETMYKKFAKRNPVVWINRSNANEYRVALGDPLPFVLQLMNQMR</sequence>
<proteinExistence type="predicted"/>
<dbReference type="EMBL" id="FORR01000003">
    <property type="protein sequence ID" value="SFI97392.1"/>
    <property type="molecule type" value="Genomic_DNA"/>
</dbReference>
<accession>A0A1I3MKD8</accession>
<evidence type="ECO:0000256" key="1">
    <source>
        <dbReference type="SAM" id="MobiDB-lite"/>
    </source>
</evidence>
<name>A0A1I3MKD8_9BACL</name>
<evidence type="ECO:0000313" key="3">
    <source>
        <dbReference type="Proteomes" id="UP000199545"/>
    </source>
</evidence>
<dbReference type="AlphaFoldDB" id="A0A1I3MKD8"/>
<evidence type="ECO:0008006" key="4">
    <source>
        <dbReference type="Google" id="ProtNLM"/>
    </source>
</evidence>
<feature type="region of interest" description="Disordered" evidence="1">
    <location>
        <begin position="236"/>
        <end position="317"/>
    </location>
</feature>
<reference evidence="2 3" key="1">
    <citation type="submission" date="2016-10" db="EMBL/GenBank/DDBJ databases">
        <authorList>
            <person name="de Groot N.N."/>
        </authorList>
    </citation>
    <scope>NUCLEOTIDE SEQUENCE [LARGE SCALE GENOMIC DNA]</scope>
    <source>
        <strain evidence="2 3">DSM 44778</strain>
    </source>
</reference>
<dbReference type="STRING" id="46223.SAMN05421852_103103"/>
<feature type="compositionally biased region" description="Polar residues" evidence="1">
    <location>
        <begin position="301"/>
        <end position="311"/>
    </location>
</feature>
<keyword evidence="3" id="KW-1185">Reference proteome</keyword>